<comment type="caution">
    <text evidence="1">The sequence shown here is derived from an EMBL/GenBank/DDBJ whole genome shotgun (WGS) entry which is preliminary data.</text>
</comment>
<name>A0ABV1RWM6_9BACT</name>
<evidence type="ECO:0000313" key="2">
    <source>
        <dbReference type="Proteomes" id="UP001476807"/>
    </source>
</evidence>
<dbReference type="EMBL" id="JBEOKT010000012">
    <property type="protein sequence ID" value="MER2998537.1"/>
    <property type="molecule type" value="Genomic_DNA"/>
</dbReference>
<reference evidence="1 2" key="1">
    <citation type="submission" date="2024-06" db="EMBL/GenBank/DDBJ databases">
        <title>Pontibacter populi HYL7-15.</title>
        <authorList>
            <person name="Kim M.K."/>
        </authorList>
    </citation>
    <scope>NUCLEOTIDE SEQUENCE [LARGE SCALE GENOMIC DNA]</scope>
    <source>
        <strain evidence="1 2">HYL7-15</strain>
    </source>
</reference>
<accession>A0ABV1RWM6</accession>
<sequence>MENEKNELITKKEGYEAMLYLLKAYWENSGSNDLTDILSGGEYWKGTNEPADSAFWEYWIEGIEKVRKEGPMYKVLTKE</sequence>
<dbReference type="RefSeq" id="WP_350413004.1">
    <property type="nucleotide sequence ID" value="NZ_JBEOKT010000012.1"/>
</dbReference>
<keyword evidence="2" id="KW-1185">Reference proteome</keyword>
<gene>
    <name evidence="1" type="ORF">ABS362_13350</name>
</gene>
<proteinExistence type="predicted"/>
<organism evidence="1 2">
    <name type="scientific">Pontibacter populi</name>
    <dbReference type="NCBI Taxonomy" id="890055"/>
    <lineage>
        <taxon>Bacteria</taxon>
        <taxon>Pseudomonadati</taxon>
        <taxon>Bacteroidota</taxon>
        <taxon>Cytophagia</taxon>
        <taxon>Cytophagales</taxon>
        <taxon>Hymenobacteraceae</taxon>
        <taxon>Pontibacter</taxon>
    </lineage>
</organism>
<evidence type="ECO:0000313" key="1">
    <source>
        <dbReference type="EMBL" id="MER2998537.1"/>
    </source>
</evidence>
<protein>
    <submittedName>
        <fullName evidence="1">Uncharacterized protein</fullName>
    </submittedName>
</protein>
<dbReference type="Proteomes" id="UP001476807">
    <property type="component" value="Unassembled WGS sequence"/>
</dbReference>